<protein>
    <recommendedName>
        <fullName evidence="6">Protein-export protein SecB</fullName>
    </recommendedName>
</protein>
<gene>
    <name evidence="6 8" type="primary">secB</name>
    <name evidence="9" type="ORF">CFR72_04015</name>
    <name evidence="8" type="ORF">NO263_15385</name>
</gene>
<dbReference type="InterPro" id="IPR035958">
    <property type="entry name" value="SecB-like_sf"/>
</dbReference>
<accession>A0A318PY65</accession>
<dbReference type="PANTHER" id="PTHR36918">
    <property type="match status" value="1"/>
</dbReference>
<sequence>MTDKPSDLPKNADAPQEEQAAPQIFRTINIQYVKDLSFEVPNAPLIFQQLQTETPTMQPQIDVQARQITREQPLYEVTLHTKIEASLPPVTPDTQAAARQVFIVELYYCALVTVTGAPEHILEQILEIETPSLLFPFVRNIVNDATRDGGFPPVLLQPVDFAALWHHKRNTFAQAAGHA</sequence>
<evidence type="ECO:0000256" key="5">
    <source>
        <dbReference type="ARBA" id="ARBA00023186"/>
    </source>
</evidence>
<keyword evidence="4 6" id="KW-0811">Translocation</keyword>
<evidence type="ECO:0000256" key="6">
    <source>
        <dbReference type="HAMAP-Rule" id="MF_00821"/>
    </source>
</evidence>
<reference evidence="9 10" key="1">
    <citation type="submission" date="2017-07" db="EMBL/GenBank/DDBJ databases">
        <title>A draft genome sequence of Gluconacetobacter entanii LTH 4560.</title>
        <authorList>
            <person name="Skraban J."/>
            <person name="Cleenwerck I."/>
            <person name="Vandamme P."/>
            <person name="Trcek J."/>
        </authorList>
    </citation>
    <scope>NUCLEOTIDE SEQUENCE [LARGE SCALE GENOMIC DNA]</scope>
    <source>
        <strain evidence="9 10">LTH 4560</strain>
    </source>
</reference>
<comment type="subunit">
    <text evidence="6">Homotetramer, a dimer of dimers. One homotetramer interacts with 1 SecA dimer.</text>
</comment>
<evidence type="ECO:0000256" key="4">
    <source>
        <dbReference type="ARBA" id="ARBA00023010"/>
    </source>
</evidence>
<keyword evidence="11" id="KW-1185">Reference proteome</keyword>
<comment type="function">
    <text evidence="6">One of the proteins required for the normal export of preproteins out of the cell cytoplasm. It is a molecular chaperone that binds to a subset of precursor proteins, maintaining them in a translocation-competent state. It also specifically binds to its receptor SecA.</text>
</comment>
<name>A0A318PY65_9PROT</name>
<dbReference type="Proteomes" id="UP001526337">
    <property type="component" value="Unassembled WGS sequence"/>
</dbReference>
<dbReference type="GO" id="GO:0015031">
    <property type="term" value="P:protein transport"/>
    <property type="evidence" value="ECO:0007669"/>
    <property type="project" value="UniProtKB-UniRule"/>
</dbReference>
<evidence type="ECO:0000313" key="11">
    <source>
        <dbReference type="Proteomes" id="UP001526337"/>
    </source>
</evidence>
<dbReference type="GO" id="GO:0006457">
    <property type="term" value="P:protein folding"/>
    <property type="evidence" value="ECO:0007669"/>
    <property type="project" value="UniProtKB-UniRule"/>
</dbReference>
<dbReference type="EMBL" id="NKUF01000005">
    <property type="protein sequence ID" value="PYD64078.1"/>
    <property type="molecule type" value="Genomic_DNA"/>
</dbReference>
<feature type="region of interest" description="Disordered" evidence="7">
    <location>
        <begin position="1"/>
        <end position="20"/>
    </location>
</feature>
<dbReference type="AlphaFoldDB" id="A0A318PY65"/>
<organism evidence="9 10">
    <name type="scientific">Gluconacetobacter entanii</name>
    <dbReference type="NCBI Taxonomy" id="108528"/>
    <lineage>
        <taxon>Bacteria</taxon>
        <taxon>Pseudomonadati</taxon>
        <taxon>Pseudomonadota</taxon>
        <taxon>Alphaproteobacteria</taxon>
        <taxon>Acetobacterales</taxon>
        <taxon>Acetobacteraceae</taxon>
        <taxon>Gluconacetobacter</taxon>
    </lineage>
</organism>
<reference evidence="8 11" key="2">
    <citation type="submission" date="2022-07" db="EMBL/GenBank/DDBJ databases">
        <title>Genome stability of Gluconacetobacter entanii AV429.</title>
        <authorList>
            <person name="Trcek J."/>
            <person name="Cepec E."/>
        </authorList>
    </citation>
    <scope>NUCLEOTIDE SEQUENCE [LARGE SCALE GENOMIC DNA]</scope>
    <source>
        <strain evidence="8 11">AV429_2022</strain>
    </source>
</reference>
<dbReference type="GO" id="GO:0051262">
    <property type="term" value="P:protein tetramerization"/>
    <property type="evidence" value="ECO:0007669"/>
    <property type="project" value="InterPro"/>
</dbReference>
<evidence type="ECO:0000256" key="1">
    <source>
        <dbReference type="ARBA" id="ARBA00009990"/>
    </source>
</evidence>
<dbReference type="Proteomes" id="UP000248301">
    <property type="component" value="Unassembled WGS sequence"/>
</dbReference>
<dbReference type="OrthoDB" id="9795145at2"/>
<dbReference type="Gene3D" id="3.10.420.10">
    <property type="entry name" value="SecB-like"/>
    <property type="match status" value="1"/>
</dbReference>
<evidence type="ECO:0000256" key="2">
    <source>
        <dbReference type="ARBA" id="ARBA00022448"/>
    </source>
</evidence>
<comment type="subcellular location">
    <subcellularLocation>
        <location evidence="6">Cytoplasm</location>
    </subcellularLocation>
</comment>
<keyword evidence="5 6" id="KW-0143">Chaperone</keyword>
<comment type="similarity">
    <text evidence="1 6">Belongs to the SecB family.</text>
</comment>
<evidence type="ECO:0000256" key="7">
    <source>
        <dbReference type="SAM" id="MobiDB-lite"/>
    </source>
</evidence>
<evidence type="ECO:0000313" key="10">
    <source>
        <dbReference type="Proteomes" id="UP000248301"/>
    </source>
</evidence>
<evidence type="ECO:0000313" key="9">
    <source>
        <dbReference type="EMBL" id="PYD64078.1"/>
    </source>
</evidence>
<dbReference type="PANTHER" id="PTHR36918:SF1">
    <property type="entry name" value="PROTEIN-EXPORT PROTEIN SECB"/>
    <property type="match status" value="1"/>
</dbReference>
<dbReference type="RefSeq" id="WP_110912760.1">
    <property type="nucleotide sequence ID" value="NZ_JABJWD010000012.1"/>
</dbReference>
<proteinExistence type="inferred from homology"/>
<dbReference type="SUPFAM" id="SSF54611">
    <property type="entry name" value="SecB-like"/>
    <property type="match status" value="1"/>
</dbReference>
<dbReference type="Pfam" id="PF02556">
    <property type="entry name" value="SecB"/>
    <property type="match status" value="1"/>
</dbReference>
<dbReference type="EMBL" id="JANGSQ010000110">
    <property type="protein sequence ID" value="MCW4591964.1"/>
    <property type="molecule type" value="Genomic_DNA"/>
</dbReference>
<keyword evidence="6" id="KW-0963">Cytoplasm</keyword>
<evidence type="ECO:0000313" key="8">
    <source>
        <dbReference type="EMBL" id="MCW4591964.1"/>
    </source>
</evidence>
<comment type="caution">
    <text evidence="9">The sequence shown here is derived from an EMBL/GenBank/DDBJ whole genome shotgun (WGS) entry which is preliminary data.</text>
</comment>
<dbReference type="InterPro" id="IPR003708">
    <property type="entry name" value="SecB"/>
</dbReference>
<evidence type="ECO:0000256" key="3">
    <source>
        <dbReference type="ARBA" id="ARBA00022927"/>
    </source>
</evidence>
<keyword evidence="2 6" id="KW-0813">Transport</keyword>
<keyword evidence="3 6" id="KW-0653">Protein transport</keyword>
<dbReference type="GO" id="GO:0005737">
    <property type="term" value="C:cytoplasm"/>
    <property type="evidence" value="ECO:0007669"/>
    <property type="project" value="UniProtKB-SubCell"/>
</dbReference>
<dbReference type="NCBIfam" id="NF004392">
    <property type="entry name" value="PRK05751.1-3"/>
    <property type="match status" value="1"/>
</dbReference>
<dbReference type="HAMAP" id="MF_00821">
    <property type="entry name" value="SecB"/>
    <property type="match status" value="1"/>
</dbReference>
<dbReference type="GO" id="GO:0051082">
    <property type="term" value="F:unfolded protein binding"/>
    <property type="evidence" value="ECO:0007669"/>
    <property type="project" value="InterPro"/>
</dbReference>